<gene>
    <name evidence="2" type="ORF">A2161_02805</name>
</gene>
<dbReference type="InterPro" id="IPR001173">
    <property type="entry name" value="Glyco_trans_2-like"/>
</dbReference>
<dbReference type="EMBL" id="MGDD01000227">
    <property type="protein sequence ID" value="OGL44367.1"/>
    <property type="molecule type" value="Genomic_DNA"/>
</dbReference>
<name>A0A1F7RTZ5_9BACT</name>
<dbReference type="Proteomes" id="UP000179266">
    <property type="component" value="Unassembled WGS sequence"/>
</dbReference>
<evidence type="ECO:0000313" key="3">
    <source>
        <dbReference type="Proteomes" id="UP000179266"/>
    </source>
</evidence>
<feature type="domain" description="Glycosyltransferase 2-like" evidence="1">
    <location>
        <begin position="8"/>
        <end position="160"/>
    </location>
</feature>
<dbReference type="InterPro" id="IPR050256">
    <property type="entry name" value="Glycosyltransferase_2"/>
</dbReference>
<dbReference type="PANTHER" id="PTHR48090">
    <property type="entry name" value="UNDECAPRENYL-PHOSPHATE 4-DEOXY-4-FORMAMIDO-L-ARABINOSE TRANSFERASE-RELATED"/>
    <property type="match status" value="1"/>
</dbReference>
<accession>A0A1F7RTZ5</accession>
<dbReference type="CDD" id="cd04179">
    <property type="entry name" value="DPM_DPG-synthase_like"/>
    <property type="match status" value="1"/>
</dbReference>
<sequence>MFKNFSVSLVIPCLNEEEGLIKLFPAVPEVIDQILLVDNGSTDNSAGIAEKAGATVIHEKQKGYGKAYKTGFAHVKTDIVTTLDADNSYPVSEIPRLLDILISKNLDFLNASRFPLADISAMKFANKFGNHVFTIMGKLMFGMNYNDVLSGMWVFRSKIIPKLDLQSDGWAFSEEIKIEAHINPAIKVGEERIHFCHREGEVKLPTWRGAYEGITYFFIKKNQIRKRNLQ</sequence>
<organism evidence="2 3">
    <name type="scientific">Candidatus Schekmanbacteria bacterium RBG_13_48_7</name>
    <dbReference type="NCBI Taxonomy" id="1817878"/>
    <lineage>
        <taxon>Bacteria</taxon>
        <taxon>Candidatus Schekmaniibacteriota</taxon>
    </lineage>
</organism>
<dbReference type="Gene3D" id="3.90.550.10">
    <property type="entry name" value="Spore Coat Polysaccharide Biosynthesis Protein SpsA, Chain A"/>
    <property type="match status" value="1"/>
</dbReference>
<dbReference type="SUPFAM" id="SSF53448">
    <property type="entry name" value="Nucleotide-diphospho-sugar transferases"/>
    <property type="match status" value="1"/>
</dbReference>
<dbReference type="AlphaFoldDB" id="A0A1F7RTZ5"/>
<dbReference type="PANTHER" id="PTHR48090:SF7">
    <property type="entry name" value="RFBJ PROTEIN"/>
    <property type="match status" value="1"/>
</dbReference>
<dbReference type="Pfam" id="PF00535">
    <property type="entry name" value="Glycos_transf_2"/>
    <property type="match status" value="1"/>
</dbReference>
<reference evidence="2 3" key="1">
    <citation type="journal article" date="2016" name="Nat. Commun.">
        <title>Thousands of microbial genomes shed light on interconnected biogeochemical processes in an aquifer system.</title>
        <authorList>
            <person name="Anantharaman K."/>
            <person name="Brown C.T."/>
            <person name="Hug L.A."/>
            <person name="Sharon I."/>
            <person name="Castelle C.J."/>
            <person name="Probst A.J."/>
            <person name="Thomas B.C."/>
            <person name="Singh A."/>
            <person name="Wilkins M.J."/>
            <person name="Karaoz U."/>
            <person name="Brodie E.L."/>
            <person name="Williams K.H."/>
            <person name="Hubbard S.S."/>
            <person name="Banfield J.F."/>
        </authorList>
    </citation>
    <scope>NUCLEOTIDE SEQUENCE [LARGE SCALE GENOMIC DNA]</scope>
</reference>
<evidence type="ECO:0000259" key="1">
    <source>
        <dbReference type="Pfam" id="PF00535"/>
    </source>
</evidence>
<evidence type="ECO:0000313" key="2">
    <source>
        <dbReference type="EMBL" id="OGL44367.1"/>
    </source>
</evidence>
<protein>
    <recommendedName>
        <fullName evidence="1">Glycosyltransferase 2-like domain-containing protein</fullName>
    </recommendedName>
</protein>
<comment type="caution">
    <text evidence="2">The sequence shown here is derived from an EMBL/GenBank/DDBJ whole genome shotgun (WGS) entry which is preliminary data.</text>
</comment>
<dbReference type="InterPro" id="IPR029044">
    <property type="entry name" value="Nucleotide-diphossugar_trans"/>
</dbReference>
<proteinExistence type="predicted"/>